<dbReference type="Proteomes" id="UP001596447">
    <property type="component" value="Unassembled WGS sequence"/>
</dbReference>
<evidence type="ECO:0000313" key="11">
    <source>
        <dbReference type="Proteomes" id="UP001596447"/>
    </source>
</evidence>
<proteinExistence type="inferred from homology"/>
<gene>
    <name evidence="10" type="ORF">ACFQJ9_00165</name>
</gene>
<dbReference type="InterPro" id="IPR035906">
    <property type="entry name" value="MetI-like_sf"/>
</dbReference>
<dbReference type="AlphaFoldDB" id="A0ABD5YZE7"/>
<feature type="transmembrane region" description="Helical" evidence="7">
    <location>
        <begin position="163"/>
        <end position="183"/>
    </location>
</feature>
<feature type="transmembrane region" description="Helical" evidence="7">
    <location>
        <begin position="339"/>
        <end position="362"/>
    </location>
</feature>
<evidence type="ECO:0000256" key="6">
    <source>
        <dbReference type="ARBA" id="ARBA00023136"/>
    </source>
</evidence>
<dbReference type="Pfam" id="PF00528">
    <property type="entry name" value="BPD_transp_1"/>
    <property type="match status" value="1"/>
</dbReference>
<feature type="region of interest" description="Disordered" evidence="8">
    <location>
        <begin position="13"/>
        <end position="52"/>
    </location>
</feature>
<keyword evidence="5 7" id="KW-1133">Transmembrane helix</keyword>
<sequence>MLQRLKRYLTGDAFRDGSRDSSELRSDGGEQTGRLRGSSELRSDGGTAVESESRLPSLDSEFVRSLPFWLPPFLLMGLFVYGAIGWNFVLSLTDFSGLSLPTYAISQFDFETYAKAFSDPTFWIAARNTVILLVVFTGFCLVIGLLLAILVDQKIRFENTFRTIYLLPMSLSFVVTAVFWRWMYNPQSGVINLVLNAVLTTLGLDPISTNWLGGSISTGILGAIPLVPDVLYYRLFAIMFALTWQFSGYAMVVYLAGLRAIPDDHYEAARVDGASTLRMYQRVIVPQLRSSTISAAVVLMVFALKAFDFLYVLFGSNPGPFGDILSTMMYREAFSANNWAYGATIGLILFAMALTVIGPYLYSEYRRGEL</sequence>
<feature type="compositionally biased region" description="Basic and acidic residues" evidence="8">
    <location>
        <begin position="13"/>
        <end position="28"/>
    </location>
</feature>
<feature type="transmembrane region" description="Helical" evidence="7">
    <location>
        <begin position="231"/>
        <end position="256"/>
    </location>
</feature>
<dbReference type="CDD" id="cd06261">
    <property type="entry name" value="TM_PBP2"/>
    <property type="match status" value="1"/>
</dbReference>
<dbReference type="InterPro" id="IPR051393">
    <property type="entry name" value="ABC_transporter_permease"/>
</dbReference>
<keyword evidence="6 7" id="KW-0472">Membrane</keyword>
<evidence type="ECO:0000256" key="1">
    <source>
        <dbReference type="ARBA" id="ARBA00004651"/>
    </source>
</evidence>
<dbReference type="EMBL" id="JBHTAR010000001">
    <property type="protein sequence ID" value="MFC7197935.1"/>
    <property type="molecule type" value="Genomic_DNA"/>
</dbReference>
<evidence type="ECO:0000256" key="2">
    <source>
        <dbReference type="ARBA" id="ARBA00022448"/>
    </source>
</evidence>
<feature type="domain" description="ABC transmembrane type-1" evidence="9">
    <location>
        <begin position="126"/>
        <end position="358"/>
    </location>
</feature>
<dbReference type="GO" id="GO:0005886">
    <property type="term" value="C:plasma membrane"/>
    <property type="evidence" value="ECO:0007669"/>
    <property type="project" value="UniProtKB-SubCell"/>
</dbReference>
<organism evidence="10 11">
    <name type="scientific">Halospeciosus flavus</name>
    <dbReference type="NCBI Taxonomy" id="3032283"/>
    <lineage>
        <taxon>Archaea</taxon>
        <taxon>Methanobacteriati</taxon>
        <taxon>Methanobacteriota</taxon>
        <taxon>Stenosarchaea group</taxon>
        <taxon>Halobacteria</taxon>
        <taxon>Halobacteriales</taxon>
        <taxon>Halobacteriaceae</taxon>
        <taxon>Halospeciosus</taxon>
    </lineage>
</organism>
<evidence type="ECO:0000256" key="8">
    <source>
        <dbReference type="SAM" id="MobiDB-lite"/>
    </source>
</evidence>
<keyword evidence="3" id="KW-1003">Cell membrane</keyword>
<feature type="transmembrane region" description="Helical" evidence="7">
    <location>
        <begin position="130"/>
        <end position="151"/>
    </location>
</feature>
<name>A0ABD5YZE7_9EURY</name>
<comment type="caution">
    <text evidence="10">The sequence shown here is derived from an EMBL/GenBank/DDBJ whole genome shotgun (WGS) entry which is preliminary data.</text>
</comment>
<keyword evidence="2 7" id="KW-0813">Transport</keyword>
<dbReference type="PANTHER" id="PTHR30193">
    <property type="entry name" value="ABC TRANSPORTER PERMEASE PROTEIN"/>
    <property type="match status" value="1"/>
</dbReference>
<comment type="similarity">
    <text evidence="7">Belongs to the binding-protein-dependent transport system permease family.</text>
</comment>
<comment type="subcellular location">
    <subcellularLocation>
        <location evidence="1 7">Cell membrane</location>
        <topology evidence="1 7">Multi-pass membrane protein</topology>
    </subcellularLocation>
</comment>
<feature type="transmembrane region" description="Helical" evidence="7">
    <location>
        <begin position="68"/>
        <end position="89"/>
    </location>
</feature>
<accession>A0ABD5YZE7</accession>
<evidence type="ECO:0000256" key="5">
    <source>
        <dbReference type="ARBA" id="ARBA00022989"/>
    </source>
</evidence>
<dbReference type="InterPro" id="IPR000515">
    <property type="entry name" value="MetI-like"/>
</dbReference>
<evidence type="ECO:0000256" key="7">
    <source>
        <dbReference type="RuleBase" id="RU363032"/>
    </source>
</evidence>
<dbReference type="Gene3D" id="1.10.3720.10">
    <property type="entry name" value="MetI-like"/>
    <property type="match status" value="1"/>
</dbReference>
<evidence type="ECO:0000256" key="3">
    <source>
        <dbReference type="ARBA" id="ARBA00022475"/>
    </source>
</evidence>
<protein>
    <submittedName>
        <fullName evidence="10">Carbohydrate ABC transporter permease</fullName>
    </submittedName>
</protein>
<dbReference type="RefSeq" id="WP_382216231.1">
    <property type="nucleotide sequence ID" value="NZ_JBHTAR010000001.1"/>
</dbReference>
<evidence type="ECO:0000259" key="9">
    <source>
        <dbReference type="PROSITE" id="PS50928"/>
    </source>
</evidence>
<reference evidence="10 11" key="1">
    <citation type="journal article" date="2019" name="Int. J. Syst. Evol. Microbiol.">
        <title>The Global Catalogue of Microorganisms (GCM) 10K type strain sequencing project: providing services to taxonomists for standard genome sequencing and annotation.</title>
        <authorList>
            <consortium name="The Broad Institute Genomics Platform"/>
            <consortium name="The Broad Institute Genome Sequencing Center for Infectious Disease"/>
            <person name="Wu L."/>
            <person name="Ma J."/>
        </authorList>
    </citation>
    <scope>NUCLEOTIDE SEQUENCE [LARGE SCALE GENOMIC DNA]</scope>
    <source>
        <strain evidence="10 11">XZGYJ-43</strain>
    </source>
</reference>
<evidence type="ECO:0000313" key="10">
    <source>
        <dbReference type="EMBL" id="MFC7197935.1"/>
    </source>
</evidence>
<dbReference type="SUPFAM" id="SSF161098">
    <property type="entry name" value="MetI-like"/>
    <property type="match status" value="1"/>
</dbReference>
<dbReference type="PANTHER" id="PTHR30193:SF42">
    <property type="entry name" value="ABC TRANSPORTER PERMEASE PROTEIN"/>
    <property type="match status" value="1"/>
</dbReference>
<keyword evidence="11" id="KW-1185">Reference proteome</keyword>
<dbReference type="PROSITE" id="PS50928">
    <property type="entry name" value="ABC_TM1"/>
    <property type="match status" value="1"/>
</dbReference>
<evidence type="ECO:0000256" key="4">
    <source>
        <dbReference type="ARBA" id="ARBA00022692"/>
    </source>
</evidence>
<keyword evidence="4 7" id="KW-0812">Transmembrane</keyword>
<feature type="transmembrane region" description="Helical" evidence="7">
    <location>
        <begin position="292"/>
        <end position="314"/>
    </location>
</feature>